<protein>
    <submittedName>
        <fullName evidence="1">Uncharacterized protein</fullName>
    </submittedName>
</protein>
<keyword evidence="2" id="KW-1185">Reference proteome</keyword>
<reference evidence="1 2" key="1">
    <citation type="submission" date="2024-03" db="EMBL/GenBank/DDBJ databases">
        <title>Pseudoalteromonas qingdaonensis sp. nov., isolated from the intestines of marine benthic organisms.</title>
        <authorList>
            <person name="Lin X."/>
            <person name="Fang S."/>
            <person name="Hu X."/>
        </authorList>
    </citation>
    <scope>NUCLEOTIDE SEQUENCE [LARGE SCALE GENOMIC DNA]</scope>
    <source>
        <strain evidence="1 2">YIC-827</strain>
    </source>
</reference>
<dbReference type="RefSeq" id="WP_342676154.1">
    <property type="nucleotide sequence ID" value="NZ_JBCGCU010000002.1"/>
</dbReference>
<sequence>MDDLEQVYFWMDWTNVDGLRAPAPVTFLGGIEQMLGGNHGYVSVDLAPGKYLWVSEVNAAKINMPFVVTE</sequence>
<name>A0ABU9MWT6_9GAMM</name>
<evidence type="ECO:0000313" key="2">
    <source>
        <dbReference type="Proteomes" id="UP001447008"/>
    </source>
</evidence>
<evidence type="ECO:0000313" key="1">
    <source>
        <dbReference type="EMBL" id="MEM0514418.1"/>
    </source>
</evidence>
<accession>A0ABU9MWT6</accession>
<dbReference type="Proteomes" id="UP001447008">
    <property type="component" value="Unassembled WGS sequence"/>
</dbReference>
<dbReference type="EMBL" id="JBCGCU010000002">
    <property type="protein sequence ID" value="MEM0514418.1"/>
    <property type="molecule type" value="Genomic_DNA"/>
</dbReference>
<gene>
    <name evidence="1" type="ORF">WCN91_03020</name>
</gene>
<comment type="caution">
    <text evidence="1">The sequence shown here is derived from an EMBL/GenBank/DDBJ whole genome shotgun (WGS) entry which is preliminary data.</text>
</comment>
<organism evidence="1 2">
    <name type="scientific">Pseudoalteromonas qingdaonensis</name>
    <dbReference type="NCBI Taxonomy" id="3131913"/>
    <lineage>
        <taxon>Bacteria</taxon>
        <taxon>Pseudomonadati</taxon>
        <taxon>Pseudomonadota</taxon>
        <taxon>Gammaproteobacteria</taxon>
        <taxon>Alteromonadales</taxon>
        <taxon>Pseudoalteromonadaceae</taxon>
        <taxon>Pseudoalteromonas</taxon>
    </lineage>
</organism>
<proteinExistence type="predicted"/>